<feature type="region of interest" description="Disordered" evidence="5">
    <location>
        <begin position="1"/>
        <end position="36"/>
    </location>
</feature>
<dbReference type="GO" id="GO:0046982">
    <property type="term" value="F:protein heterodimerization activity"/>
    <property type="evidence" value="ECO:0007669"/>
    <property type="project" value="InterPro"/>
</dbReference>
<evidence type="ECO:0000256" key="2">
    <source>
        <dbReference type="ARBA" id="ARBA00023015"/>
    </source>
</evidence>
<evidence type="ECO:0000256" key="3">
    <source>
        <dbReference type="ARBA" id="ARBA00023125"/>
    </source>
</evidence>
<comment type="caution">
    <text evidence="7">The sequence shown here is derived from an EMBL/GenBank/DDBJ whole genome shotgun (WGS) entry which is preliminary data.</text>
</comment>
<dbReference type="PANTHER" id="PTHR11064:SF9">
    <property type="entry name" value="NUCLEAR TRANSCRIPTION FACTOR Y SUBUNIT BETA"/>
    <property type="match status" value="1"/>
</dbReference>
<evidence type="ECO:0000256" key="4">
    <source>
        <dbReference type="ARBA" id="ARBA00023163"/>
    </source>
</evidence>
<dbReference type="GO" id="GO:0016602">
    <property type="term" value="C:CCAAT-binding factor complex"/>
    <property type="evidence" value="ECO:0007669"/>
    <property type="project" value="InterPro"/>
</dbReference>
<dbReference type="Pfam" id="PF00808">
    <property type="entry name" value="CBFD_NFYB_HMF"/>
    <property type="match status" value="1"/>
</dbReference>
<gene>
    <name evidence="7" type="ORF">FCM35_KLT15107</name>
</gene>
<dbReference type="InterPro" id="IPR027113">
    <property type="entry name" value="Transc_fact_NFYB/HAP3"/>
</dbReference>
<proteinExistence type="inferred from homology"/>
<reference evidence="7" key="1">
    <citation type="submission" date="2020-01" db="EMBL/GenBank/DDBJ databases">
        <title>Genome sequence of Kobresia littledalei, the first chromosome-level genome in the family Cyperaceae.</title>
        <authorList>
            <person name="Qu G."/>
        </authorList>
    </citation>
    <scope>NUCLEOTIDE SEQUENCE</scope>
    <source>
        <strain evidence="7">C.B.Clarke</strain>
        <tissue evidence="7">Leaf</tissue>
    </source>
</reference>
<comment type="similarity">
    <text evidence="1">Belongs to the NFYB/HAP3 subunit family.</text>
</comment>
<dbReference type="Gene3D" id="1.10.20.10">
    <property type="entry name" value="Histone, subunit A"/>
    <property type="match status" value="1"/>
</dbReference>
<dbReference type="GO" id="GO:0000978">
    <property type="term" value="F:RNA polymerase II cis-regulatory region sequence-specific DNA binding"/>
    <property type="evidence" value="ECO:0007669"/>
    <property type="project" value="TreeGrafter"/>
</dbReference>
<evidence type="ECO:0000259" key="6">
    <source>
        <dbReference type="Pfam" id="PF00808"/>
    </source>
</evidence>
<evidence type="ECO:0000313" key="8">
    <source>
        <dbReference type="Proteomes" id="UP000623129"/>
    </source>
</evidence>
<dbReference type="AlphaFoldDB" id="A0A833QCY0"/>
<organism evidence="7 8">
    <name type="scientific">Carex littledalei</name>
    <dbReference type="NCBI Taxonomy" id="544730"/>
    <lineage>
        <taxon>Eukaryota</taxon>
        <taxon>Viridiplantae</taxon>
        <taxon>Streptophyta</taxon>
        <taxon>Embryophyta</taxon>
        <taxon>Tracheophyta</taxon>
        <taxon>Spermatophyta</taxon>
        <taxon>Magnoliopsida</taxon>
        <taxon>Liliopsida</taxon>
        <taxon>Poales</taxon>
        <taxon>Cyperaceae</taxon>
        <taxon>Cyperoideae</taxon>
        <taxon>Cariceae</taxon>
        <taxon>Carex</taxon>
        <taxon>Carex subgen. Euthyceras</taxon>
    </lineage>
</organism>
<dbReference type="InterPro" id="IPR003958">
    <property type="entry name" value="CBFA_NFYB_domain"/>
</dbReference>
<name>A0A833QCY0_9POAL</name>
<keyword evidence="2" id="KW-0805">Transcription regulation</keyword>
<evidence type="ECO:0000313" key="7">
    <source>
        <dbReference type="EMBL" id="KAF3320973.1"/>
    </source>
</evidence>
<keyword evidence="8" id="KW-1185">Reference proteome</keyword>
<evidence type="ECO:0000256" key="1">
    <source>
        <dbReference type="ARBA" id="ARBA00009053"/>
    </source>
</evidence>
<accession>A0A833QCY0</accession>
<evidence type="ECO:0000256" key="5">
    <source>
        <dbReference type="SAM" id="MobiDB-lite"/>
    </source>
</evidence>
<feature type="compositionally biased region" description="Low complexity" evidence="5">
    <location>
        <begin position="1"/>
        <end position="14"/>
    </location>
</feature>
<feature type="domain" description="Transcription factor CBF/NF-Y/archaeal histone" evidence="6">
    <location>
        <begin position="49"/>
        <end position="112"/>
    </location>
</feature>
<dbReference type="EMBL" id="SWLB01000028">
    <property type="protein sequence ID" value="KAF3320973.1"/>
    <property type="molecule type" value="Genomic_DNA"/>
</dbReference>
<protein>
    <submittedName>
        <fullName evidence="7">CCAAT-binding protein subunit HAP3</fullName>
    </submittedName>
</protein>
<dbReference type="SUPFAM" id="SSF47113">
    <property type="entry name" value="Histone-fold"/>
    <property type="match status" value="1"/>
</dbReference>
<keyword evidence="3" id="KW-0238">DNA-binding</keyword>
<sequence>MDAPSSSILSDASSVPPAQNEPVIQEDEQNDKTAEEQELAAAQQRIDALPNLKILSIMRKALPKDAHIHAAVDDAMRACVAKFTGILTKEAKQQQTLARHKALESEDIINALKKLGFEDSSTALALFFYRFRAMTNHSLPQQVQLPVYTSELIQTEMQQQGNINVPKQGITRGDPTSSLQYWGNATMPQLPFPSLPSWPASYAQPVPMQQTQQERTMWRASNPQIVVNPDTMPYSLSMQPTSAPMQQQGPVQEDPLNFTPFSGDALFPQSILPRSDESISQHVPMQMMNPQLLTEGHVPNLYGYQQAGAENQQQNVGVYDTTMPADGILGTRAGDTSDSPLDQEMTDADIAYVLDLLKD</sequence>
<keyword evidence="4" id="KW-0804">Transcription</keyword>
<dbReference type="GO" id="GO:0001228">
    <property type="term" value="F:DNA-binding transcription activator activity, RNA polymerase II-specific"/>
    <property type="evidence" value="ECO:0007669"/>
    <property type="project" value="InterPro"/>
</dbReference>
<dbReference type="InterPro" id="IPR009072">
    <property type="entry name" value="Histone-fold"/>
</dbReference>
<dbReference type="PANTHER" id="PTHR11064">
    <property type="entry name" value="CCAAT-BINDING TRANSCRIPTION FACTOR-RELATED"/>
    <property type="match status" value="1"/>
</dbReference>
<dbReference type="Proteomes" id="UP000623129">
    <property type="component" value="Unassembled WGS sequence"/>
</dbReference>